<keyword evidence="2" id="KW-0418">Kinase</keyword>
<dbReference type="SUPFAM" id="SSF53067">
    <property type="entry name" value="Actin-like ATPase domain"/>
    <property type="match status" value="1"/>
</dbReference>
<dbReference type="InterPro" id="IPR043129">
    <property type="entry name" value="ATPase_NBD"/>
</dbReference>
<dbReference type="Proteomes" id="UP001227162">
    <property type="component" value="Unassembled WGS sequence"/>
</dbReference>
<organism evidence="4 5">
    <name type="scientific">Rhodalgimonas zhirmunskyi</name>
    <dbReference type="NCBI Taxonomy" id="2964767"/>
    <lineage>
        <taxon>Bacteria</taxon>
        <taxon>Pseudomonadati</taxon>
        <taxon>Pseudomonadota</taxon>
        <taxon>Alphaproteobacteria</taxon>
        <taxon>Rhodobacterales</taxon>
        <taxon>Roseobacteraceae</taxon>
        <taxon>Rhodalgimonas</taxon>
    </lineage>
</organism>
<dbReference type="Gene3D" id="3.30.420.40">
    <property type="match status" value="1"/>
</dbReference>
<dbReference type="PANTHER" id="PTHR47690:SF1">
    <property type="entry name" value="GLUCOKINASE"/>
    <property type="match status" value="1"/>
</dbReference>
<gene>
    <name evidence="4" type="ORF">NOI20_01050</name>
</gene>
<evidence type="ECO:0000256" key="1">
    <source>
        <dbReference type="ARBA" id="ARBA00022679"/>
    </source>
</evidence>
<keyword evidence="1" id="KW-0808">Transferase</keyword>
<accession>A0AAJ1U2Z3</accession>
<dbReference type="EMBL" id="JANFFA010000001">
    <property type="protein sequence ID" value="MDQ2092695.1"/>
    <property type="molecule type" value="Genomic_DNA"/>
</dbReference>
<dbReference type="GO" id="GO:0005536">
    <property type="term" value="F:D-glucose binding"/>
    <property type="evidence" value="ECO:0007669"/>
    <property type="project" value="InterPro"/>
</dbReference>
<dbReference type="GO" id="GO:0005829">
    <property type="term" value="C:cytosol"/>
    <property type="evidence" value="ECO:0007669"/>
    <property type="project" value="TreeGrafter"/>
</dbReference>
<reference evidence="4" key="2">
    <citation type="submission" date="2023-04" db="EMBL/GenBank/DDBJ databases">
        <title>'Rhodoalgimonas zhirmunskyi' gen. nov., isolated from a red alga.</title>
        <authorList>
            <person name="Nedashkovskaya O.I."/>
            <person name="Otstavnykh N.Y."/>
            <person name="Bystritskaya E.P."/>
            <person name="Balabanova L.A."/>
            <person name="Isaeva M.P."/>
        </authorList>
    </citation>
    <scope>NUCLEOTIDE SEQUENCE</scope>
    <source>
        <strain evidence="4">10Alg 79</strain>
    </source>
</reference>
<sequence length="298" mass="31058">MTRLVADIGGTHSRLALADGPRVRPDSLRHLRNADSATPQAMFAAYLVETGATPDAACIAAAGPVTGQTVQLTNHPWHIDATDIVTGTGTSIPPNNILILNDLQAMGHALAAPEIAGSPLEAPRLVLALGTGMNAALAYRVNGRIFVPAAEYGFTALPFTRPEDSAILAAIAADFGTPVVESVLSGPGLTRAHRLLTGQERTPEEITAQGGPARDLALRVLGRMMASLARAHLPHGGLYLAGSLGRALHPLLNDPNFLNYFDVKGPYASLLNAIKIGKITDDAAALHGAALALDQYLS</sequence>
<reference evidence="4" key="1">
    <citation type="submission" date="2022-07" db="EMBL/GenBank/DDBJ databases">
        <authorList>
            <person name="Otstavnykh N."/>
            <person name="Isaeva M."/>
            <person name="Bystritskaya E."/>
        </authorList>
    </citation>
    <scope>NUCLEOTIDE SEQUENCE</scope>
    <source>
        <strain evidence="4">10Alg 79</strain>
    </source>
</reference>
<keyword evidence="5" id="KW-1185">Reference proteome</keyword>
<evidence type="ECO:0000313" key="5">
    <source>
        <dbReference type="Proteomes" id="UP001227162"/>
    </source>
</evidence>
<dbReference type="Gene3D" id="3.40.367.20">
    <property type="match status" value="1"/>
</dbReference>
<evidence type="ECO:0000256" key="2">
    <source>
        <dbReference type="ARBA" id="ARBA00022777"/>
    </source>
</evidence>
<protein>
    <submittedName>
        <fullName evidence="4">Glucokinase</fullName>
    </submittedName>
</protein>
<proteinExistence type="inferred from homology"/>
<dbReference type="InterPro" id="IPR050201">
    <property type="entry name" value="Bacterial_glucokinase"/>
</dbReference>
<dbReference type="GO" id="GO:0006096">
    <property type="term" value="P:glycolytic process"/>
    <property type="evidence" value="ECO:0007669"/>
    <property type="project" value="InterPro"/>
</dbReference>
<name>A0AAJ1U2Z3_9RHOB</name>
<comment type="caution">
    <text evidence="4">The sequence shown here is derived from an EMBL/GenBank/DDBJ whole genome shotgun (WGS) entry which is preliminary data.</text>
</comment>
<comment type="similarity">
    <text evidence="3">Belongs to the bacterial glucokinase family.</text>
</comment>
<dbReference type="GO" id="GO:0005524">
    <property type="term" value="F:ATP binding"/>
    <property type="evidence" value="ECO:0007669"/>
    <property type="project" value="InterPro"/>
</dbReference>
<dbReference type="RefSeq" id="WP_317624315.1">
    <property type="nucleotide sequence ID" value="NZ_JANFFA010000001.1"/>
</dbReference>
<dbReference type="AlphaFoldDB" id="A0AAJ1U2Z3"/>
<evidence type="ECO:0000313" key="4">
    <source>
        <dbReference type="EMBL" id="MDQ2092695.1"/>
    </source>
</evidence>
<evidence type="ECO:0000256" key="3">
    <source>
        <dbReference type="RuleBase" id="RU004046"/>
    </source>
</evidence>
<dbReference type="PANTHER" id="PTHR47690">
    <property type="entry name" value="GLUCOKINASE"/>
    <property type="match status" value="1"/>
</dbReference>
<dbReference type="GO" id="GO:0004340">
    <property type="term" value="F:glucokinase activity"/>
    <property type="evidence" value="ECO:0007669"/>
    <property type="project" value="InterPro"/>
</dbReference>
<dbReference type="CDD" id="cd24008">
    <property type="entry name" value="ASKHA_NBD_GLK"/>
    <property type="match status" value="1"/>
</dbReference>
<dbReference type="InterPro" id="IPR003836">
    <property type="entry name" value="Glucokinase"/>
</dbReference>
<dbReference type="Pfam" id="PF02685">
    <property type="entry name" value="Glucokinase"/>
    <property type="match status" value="1"/>
</dbReference>